<dbReference type="Gene3D" id="3.90.950.10">
    <property type="match status" value="1"/>
</dbReference>
<comment type="cofactor">
    <cofactor evidence="7">
        <name>Mg(2+)</name>
        <dbReference type="ChEBI" id="CHEBI:18420"/>
    </cofactor>
    <text evidence="7">Binds 1 Mg(2+) ion per subunit.</text>
</comment>
<dbReference type="RefSeq" id="WP_034646341.1">
    <property type="nucleotide sequence ID" value="NZ_ARZX01000018.1"/>
</dbReference>
<comment type="catalytic activity">
    <reaction evidence="7">
        <text>dITP + H2O = dIMP + diphosphate + H(+)</text>
        <dbReference type="Rhea" id="RHEA:28342"/>
        <dbReference type="ChEBI" id="CHEBI:15377"/>
        <dbReference type="ChEBI" id="CHEBI:15378"/>
        <dbReference type="ChEBI" id="CHEBI:33019"/>
        <dbReference type="ChEBI" id="CHEBI:61194"/>
        <dbReference type="ChEBI" id="CHEBI:61382"/>
        <dbReference type="EC" id="3.6.1.66"/>
    </reaction>
</comment>
<comment type="caution">
    <text evidence="9">The sequence shown here is derived from an EMBL/GenBank/DDBJ whole genome shotgun (WGS) entry which is preliminary data.</text>
</comment>
<organism evidence="9 10">
    <name type="scientific">Cellulophaga geojensis KL-A</name>
    <dbReference type="NCBI Taxonomy" id="1328323"/>
    <lineage>
        <taxon>Bacteria</taxon>
        <taxon>Pseudomonadati</taxon>
        <taxon>Bacteroidota</taxon>
        <taxon>Flavobacteriia</taxon>
        <taxon>Flavobacteriales</taxon>
        <taxon>Flavobacteriaceae</taxon>
        <taxon>Cellulophaga</taxon>
    </lineage>
</organism>
<reference evidence="9 10" key="1">
    <citation type="journal article" date="2014" name="Genome Announc.">
        <title>Draft Genome Sequence of the Carrageenan-Degrading Bacterium Cellulophaga sp. Strain KL-A, Isolated from Decaying Marine Algae.</title>
        <authorList>
            <person name="Shan D."/>
            <person name="Ying J."/>
            <person name="Li X."/>
            <person name="Gao Z."/>
            <person name="Wei G."/>
            <person name="Shao Z."/>
        </authorList>
    </citation>
    <scope>NUCLEOTIDE SEQUENCE [LARGE SCALE GENOMIC DNA]</scope>
    <source>
        <strain evidence="9 10">KL-A</strain>
    </source>
</reference>
<evidence type="ECO:0000256" key="4">
    <source>
        <dbReference type="ARBA" id="ARBA00022801"/>
    </source>
</evidence>
<dbReference type="EC" id="3.6.1.66" evidence="7"/>
<accession>A0ABN0RLM7</accession>
<feature type="binding site" evidence="7">
    <location>
        <begin position="176"/>
        <end position="177"/>
    </location>
    <ligand>
        <name>substrate</name>
    </ligand>
</feature>
<comment type="catalytic activity">
    <reaction evidence="7">
        <text>ITP + H2O = IMP + diphosphate + H(+)</text>
        <dbReference type="Rhea" id="RHEA:29399"/>
        <dbReference type="ChEBI" id="CHEBI:15377"/>
        <dbReference type="ChEBI" id="CHEBI:15378"/>
        <dbReference type="ChEBI" id="CHEBI:33019"/>
        <dbReference type="ChEBI" id="CHEBI:58053"/>
        <dbReference type="ChEBI" id="CHEBI:61402"/>
        <dbReference type="EC" id="3.6.1.66"/>
    </reaction>
</comment>
<keyword evidence="5 7" id="KW-0460">Magnesium</keyword>
<dbReference type="Proteomes" id="UP000019275">
    <property type="component" value="Unassembled WGS sequence"/>
</dbReference>
<evidence type="ECO:0000313" key="10">
    <source>
        <dbReference type="Proteomes" id="UP000019275"/>
    </source>
</evidence>
<dbReference type="PANTHER" id="PTHR11067">
    <property type="entry name" value="INOSINE TRIPHOSPHATE PYROPHOSPHATASE/HAM1 PROTEIN"/>
    <property type="match status" value="1"/>
</dbReference>
<keyword evidence="6 7" id="KW-0546">Nucleotide metabolism</keyword>
<evidence type="ECO:0000256" key="1">
    <source>
        <dbReference type="ARBA" id="ARBA00008023"/>
    </source>
</evidence>
<keyword evidence="10" id="KW-1185">Reference proteome</keyword>
<protein>
    <recommendedName>
        <fullName evidence="7">dITP/XTP pyrophosphatase</fullName>
        <ecNumber evidence="7">3.6.1.66</ecNumber>
    </recommendedName>
    <alternativeName>
        <fullName evidence="7">Non-canonical purine NTP pyrophosphatase</fullName>
    </alternativeName>
    <alternativeName>
        <fullName evidence="7">Non-standard purine NTP pyrophosphatase</fullName>
    </alternativeName>
    <alternativeName>
        <fullName evidence="7">Nucleoside-triphosphate diphosphatase</fullName>
    </alternativeName>
    <alternativeName>
        <fullName evidence="7">Nucleoside-triphosphate pyrophosphatase</fullName>
        <shortName evidence="7">NTPase</shortName>
    </alternativeName>
</protein>
<gene>
    <name evidence="9" type="ORF">KLA_13289</name>
</gene>
<dbReference type="Pfam" id="PF01725">
    <property type="entry name" value="Ham1p_like"/>
    <property type="match status" value="1"/>
</dbReference>
<dbReference type="InterPro" id="IPR002637">
    <property type="entry name" value="RdgB/HAM1"/>
</dbReference>
<evidence type="ECO:0000256" key="6">
    <source>
        <dbReference type="ARBA" id="ARBA00023080"/>
    </source>
</evidence>
<dbReference type="PANTHER" id="PTHR11067:SF9">
    <property type="entry name" value="INOSINE TRIPHOSPHATE PYROPHOSPHATASE"/>
    <property type="match status" value="1"/>
</dbReference>
<comment type="catalytic activity">
    <reaction evidence="7">
        <text>XTP + H2O = XMP + diphosphate + H(+)</text>
        <dbReference type="Rhea" id="RHEA:28610"/>
        <dbReference type="ChEBI" id="CHEBI:15377"/>
        <dbReference type="ChEBI" id="CHEBI:15378"/>
        <dbReference type="ChEBI" id="CHEBI:33019"/>
        <dbReference type="ChEBI" id="CHEBI:57464"/>
        <dbReference type="ChEBI" id="CHEBI:61314"/>
        <dbReference type="EC" id="3.6.1.66"/>
    </reaction>
</comment>
<comment type="subunit">
    <text evidence="7">Homodimer.</text>
</comment>
<dbReference type="CDD" id="cd00515">
    <property type="entry name" value="HAM1"/>
    <property type="match status" value="1"/>
</dbReference>
<keyword evidence="3 7" id="KW-0547">Nucleotide-binding</keyword>
<dbReference type="InterPro" id="IPR020922">
    <property type="entry name" value="dITP/XTP_pyrophosphatase"/>
</dbReference>
<evidence type="ECO:0000256" key="5">
    <source>
        <dbReference type="ARBA" id="ARBA00022842"/>
    </source>
</evidence>
<dbReference type="SUPFAM" id="SSF52972">
    <property type="entry name" value="ITPase-like"/>
    <property type="match status" value="1"/>
</dbReference>
<dbReference type="HAMAP" id="MF_01405">
    <property type="entry name" value="Non_canon_purine_NTPase"/>
    <property type="match status" value="1"/>
</dbReference>
<comment type="similarity">
    <text evidence="1 7 8">Belongs to the HAM1 NTPase family.</text>
</comment>
<evidence type="ECO:0000256" key="2">
    <source>
        <dbReference type="ARBA" id="ARBA00022723"/>
    </source>
</evidence>
<evidence type="ECO:0000313" key="9">
    <source>
        <dbReference type="EMBL" id="EWH12762.1"/>
    </source>
</evidence>
<feature type="binding site" evidence="7">
    <location>
        <begin position="7"/>
        <end position="12"/>
    </location>
    <ligand>
        <name>substrate</name>
    </ligand>
</feature>
<comment type="caution">
    <text evidence="7">Lacks conserved residue(s) required for the propagation of feature annotation.</text>
</comment>
<dbReference type="EMBL" id="ARZX01000018">
    <property type="protein sequence ID" value="EWH12762.1"/>
    <property type="molecule type" value="Genomic_DNA"/>
</dbReference>
<feature type="binding site" evidence="7">
    <location>
        <position position="171"/>
    </location>
    <ligand>
        <name>substrate</name>
    </ligand>
</feature>
<dbReference type="InterPro" id="IPR029001">
    <property type="entry name" value="ITPase-like_fam"/>
</dbReference>
<keyword evidence="4 7" id="KW-0378">Hydrolase</keyword>
<dbReference type="NCBIfam" id="NF011398">
    <property type="entry name" value="PRK14823.1"/>
    <property type="match status" value="1"/>
</dbReference>
<comment type="function">
    <text evidence="7">Pyrophosphatase that catalyzes the hydrolysis of nucleoside triphosphates to their monophosphate derivatives, with a high preference for the non-canonical purine nucleotides XTP (xanthosine triphosphate), dITP (deoxyinosine triphosphate) and ITP. Seems to function as a house-cleaning enzyme that removes non-canonical purine nucleotides from the nucleotide pool, thus preventing their incorporation into DNA/RNA and avoiding chromosomal lesions.</text>
</comment>
<dbReference type="NCBIfam" id="TIGR00042">
    <property type="entry name" value="RdgB/HAM1 family non-canonical purine NTP pyrophosphatase"/>
    <property type="match status" value="1"/>
</dbReference>
<name>A0ABN0RLM7_9FLAO</name>
<evidence type="ECO:0000256" key="7">
    <source>
        <dbReference type="HAMAP-Rule" id="MF_01405"/>
    </source>
</evidence>
<feature type="binding site" evidence="7">
    <location>
        <position position="68"/>
    </location>
    <ligand>
        <name>Mg(2+)</name>
        <dbReference type="ChEBI" id="CHEBI:18420"/>
    </ligand>
</feature>
<evidence type="ECO:0000256" key="3">
    <source>
        <dbReference type="ARBA" id="ARBA00022741"/>
    </source>
</evidence>
<feature type="active site" description="Proton acceptor" evidence="7">
    <location>
        <position position="68"/>
    </location>
</feature>
<keyword evidence="2 7" id="KW-0479">Metal-binding</keyword>
<proteinExistence type="inferred from homology"/>
<feature type="binding site" evidence="7">
    <location>
        <begin position="148"/>
        <end position="151"/>
    </location>
    <ligand>
        <name>substrate</name>
    </ligand>
</feature>
<evidence type="ECO:0000256" key="8">
    <source>
        <dbReference type="RuleBase" id="RU003781"/>
    </source>
</evidence>
<feature type="binding site" evidence="7">
    <location>
        <position position="69"/>
    </location>
    <ligand>
        <name>substrate</name>
    </ligand>
</feature>
<sequence>MKIVFATHNTNKFKEVKALVPTTITLVSLTDIGCFDDIPETADTIEGNAIQKASYVTEKYNLPCFSDDTGLLVNALNGEPGIYAARYAGEQKSAEDNMAKLLHKLGDNPNREAHFKTVIALHINGEQHIFTDVVNGVITKGKQGTDGFGYDPIFTPEGYSQTFAQLPLNTKNKISHRAKATQQLISFLKQYNNG</sequence>